<gene>
    <name evidence="4" type="ORF">G3O07_10020</name>
</gene>
<dbReference type="Pfam" id="PF00675">
    <property type="entry name" value="Peptidase_M16"/>
    <property type="match status" value="1"/>
</dbReference>
<dbReference type="PANTHER" id="PTHR11851">
    <property type="entry name" value="METALLOPROTEASE"/>
    <property type="match status" value="1"/>
</dbReference>
<reference evidence="4 5" key="1">
    <citation type="submission" date="2020-02" db="EMBL/GenBank/DDBJ databases">
        <title>Broccoli isolated Pseudomonas sp.</title>
        <authorList>
            <person name="Fujikawa T."/>
            <person name="Sawada H."/>
        </authorList>
    </citation>
    <scope>NUCLEOTIDE SEQUENCE [LARGE SCALE GENOMIC DNA]</scope>
    <source>
        <strain evidence="4 5">JCM 32154</strain>
    </source>
</reference>
<dbReference type="EMBL" id="JAAHBT010000091">
    <property type="protein sequence ID" value="NES09997.1"/>
    <property type="molecule type" value="Genomic_DNA"/>
</dbReference>
<keyword evidence="1" id="KW-0732">Signal</keyword>
<name>A0A6I5RPX2_9PSED</name>
<dbReference type="PANTHER" id="PTHR11851:SF224">
    <property type="entry name" value="PROCESSING PROTEASE"/>
    <property type="match status" value="1"/>
</dbReference>
<dbReference type="InterPro" id="IPR011765">
    <property type="entry name" value="Pept_M16_N"/>
</dbReference>
<feature type="domain" description="Peptidase M16 C-terminal" evidence="3">
    <location>
        <begin position="222"/>
        <end position="272"/>
    </location>
</feature>
<feature type="domain" description="Peptidase M16 N-terminal" evidence="2">
    <location>
        <begin position="70"/>
        <end position="211"/>
    </location>
</feature>
<accession>A0A6I5RPX2</accession>
<keyword evidence="5" id="KW-1185">Reference proteome</keyword>
<dbReference type="GO" id="GO:0046872">
    <property type="term" value="F:metal ion binding"/>
    <property type="evidence" value="ECO:0007669"/>
    <property type="project" value="InterPro"/>
</dbReference>
<feature type="chain" id="PRO_5026042436" evidence="1">
    <location>
        <begin position="32"/>
        <end position="303"/>
    </location>
</feature>
<dbReference type="InterPro" id="IPR007863">
    <property type="entry name" value="Peptidase_M16_C"/>
</dbReference>
<evidence type="ECO:0000313" key="5">
    <source>
        <dbReference type="Proteomes" id="UP000471751"/>
    </source>
</evidence>
<dbReference type="AlphaFoldDB" id="A0A6I5RPX2"/>
<protein>
    <submittedName>
        <fullName evidence="4">Insulinase family protein</fullName>
    </submittedName>
</protein>
<evidence type="ECO:0000256" key="1">
    <source>
        <dbReference type="SAM" id="SignalP"/>
    </source>
</evidence>
<dbReference type="SUPFAM" id="SSF63411">
    <property type="entry name" value="LuxS/MPP-like metallohydrolase"/>
    <property type="match status" value="1"/>
</dbReference>
<dbReference type="Gene3D" id="3.30.830.10">
    <property type="entry name" value="Metalloenzyme, LuxS/M16 peptidase-like"/>
    <property type="match status" value="1"/>
</dbReference>
<feature type="signal peptide" evidence="1">
    <location>
        <begin position="1"/>
        <end position="31"/>
    </location>
</feature>
<proteinExistence type="predicted"/>
<evidence type="ECO:0000259" key="3">
    <source>
        <dbReference type="Pfam" id="PF05193"/>
    </source>
</evidence>
<dbReference type="InterPro" id="IPR050361">
    <property type="entry name" value="MPP/UQCRC_Complex"/>
</dbReference>
<comment type="caution">
    <text evidence="4">The sequence shown here is derived from an EMBL/GenBank/DDBJ whole genome shotgun (WGS) entry which is preliminary data.</text>
</comment>
<evidence type="ECO:0000313" key="4">
    <source>
        <dbReference type="EMBL" id="NES09997.1"/>
    </source>
</evidence>
<dbReference type="Pfam" id="PF05193">
    <property type="entry name" value="Peptidase_M16_C"/>
    <property type="match status" value="1"/>
</dbReference>
<dbReference type="Proteomes" id="UP000471751">
    <property type="component" value="Unassembled WGS sequence"/>
</dbReference>
<sequence length="303" mass="33235">MNNLKARLRHGVMGVLNITLFTLMTSTAATATDELFGGLTSPHEIDLLSHPEIKQDIQTWRTDAGTQVLFVHSPGLPMFDLVLKIDAGSVRDGDTPGLSALTVSMLNEGTNDYNTDEIAELFEQHGAKFATRYEADYVSVSLRSLSAAEHRIPLVELFAEVVGKPTLGATQLQRLKGEMLNQLNDDNNWMPFFLKSESYAQLFRGHPYAQPSGGTPEGIAAVTREALHRFHSQTYTSQNMVISLIGDLTVEEAKAIAETVSQALPEGPAQPPIASTSEAEPEVCILSARMHKPMSCWHFRASR</sequence>
<dbReference type="InterPro" id="IPR011249">
    <property type="entry name" value="Metalloenz_LuxS/M16"/>
</dbReference>
<evidence type="ECO:0000259" key="2">
    <source>
        <dbReference type="Pfam" id="PF00675"/>
    </source>
</evidence>
<organism evidence="4 5">
    <name type="scientific">Pseudomonas laurentiana</name>
    <dbReference type="NCBI Taxonomy" id="2364649"/>
    <lineage>
        <taxon>Bacteria</taxon>
        <taxon>Pseudomonadati</taxon>
        <taxon>Pseudomonadota</taxon>
        <taxon>Gammaproteobacteria</taxon>
        <taxon>Pseudomonadales</taxon>
        <taxon>Pseudomonadaceae</taxon>
        <taxon>Pseudomonas</taxon>
    </lineage>
</organism>